<dbReference type="AlphaFoldDB" id="A0A2M9XIM2"/>
<evidence type="ECO:0000259" key="1">
    <source>
        <dbReference type="Pfam" id="PF00534"/>
    </source>
</evidence>
<dbReference type="Proteomes" id="UP000232196">
    <property type="component" value="Unassembled WGS sequence"/>
</dbReference>
<dbReference type="InterPro" id="IPR001296">
    <property type="entry name" value="Glyco_trans_1"/>
</dbReference>
<protein>
    <submittedName>
        <fullName evidence="3">Glycosyl transferase</fullName>
    </submittedName>
</protein>
<sequence length="407" mass="45255">MSLTRIRFVQDFFLKRNGGTLAEFKPEPQFDRVILHIDTETGWRGGERQLFLLAEGLKKHKIPQLILCKPGSALETRANEVGLPTVTLPLKGEWDFGSVKALQELIVSKGIKLIHAHTAKAHSIAWMAKAKHPQVKLVVSRRVDFRLRKNWFSKRKYVSDRVDLYLSVSNRIREILIMDGIDPAKVVTVYSGIDLGVSKKASDTSYLRKEFNFSKDELIIGNIAALVDHKDQKTLLNALSKVETDKKYKVLIVGEGELRKELERIASEKKLLDKVIFTGFRTDISELLSLFDIFTLTSKEEGLGTSVLDAMASGLPIVATNGGGIAEMLTEGKGAFISQVGDAVSLASSYKTLLEDPKVRKSMGAFNKESVKRFSVKNTIKKTELAYYSLLGEEIYSSSKGKSGEAA</sequence>
<dbReference type="SUPFAM" id="SSF53756">
    <property type="entry name" value="UDP-Glycosyltransferase/glycogen phosphorylase"/>
    <property type="match status" value="1"/>
</dbReference>
<reference evidence="3 4" key="1">
    <citation type="submission" date="2017-07" db="EMBL/GenBank/DDBJ databases">
        <title>Leptospira spp. isolated from tropical soils.</title>
        <authorList>
            <person name="Thibeaux R."/>
            <person name="Iraola G."/>
            <person name="Ferres I."/>
            <person name="Bierque E."/>
            <person name="Girault D."/>
            <person name="Soupe-Gilbert M.-E."/>
            <person name="Picardeau M."/>
            <person name="Goarant C."/>
        </authorList>
    </citation>
    <scope>NUCLEOTIDE SEQUENCE [LARGE SCALE GENOMIC DNA]</scope>
    <source>
        <strain evidence="3 4">MCA1-C-A1</strain>
    </source>
</reference>
<dbReference type="OrthoDB" id="3199616at2"/>
<evidence type="ECO:0000313" key="4">
    <source>
        <dbReference type="Proteomes" id="UP000232196"/>
    </source>
</evidence>
<keyword evidence="4" id="KW-1185">Reference proteome</keyword>
<organism evidence="3 4">
    <name type="scientific">Leptospira hartskeerlii</name>
    <dbReference type="NCBI Taxonomy" id="2023177"/>
    <lineage>
        <taxon>Bacteria</taxon>
        <taxon>Pseudomonadati</taxon>
        <taxon>Spirochaetota</taxon>
        <taxon>Spirochaetia</taxon>
        <taxon>Leptospirales</taxon>
        <taxon>Leptospiraceae</taxon>
        <taxon>Leptospira</taxon>
    </lineage>
</organism>
<feature type="domain" description="Glycosyl transferase family 1" evidence="1">
    <location>
        <begin position="207"/>
        <end position="368"/>
    </location>
</feature>
<gene>
    <name evidence="3" type="ORF">CH357_02745</name>
</gene>
<dbReference type="InterPro" id="IPR028098">
    <property type="entry name" value="Glyco_trans_4-like_N"/>
</dbReference>
<feature type="domain" description="Glycosyltransferase subfamily 4-like N-terminal" evidence="2">
    <location>
        <begin position="44"/>
        <end position="195"/>
    </location>
</feature>
<proteinExistence type="predicted"/>
<comment type="caution">
    <text evidence="3">The sequence shown here is derived from an EMBL/GenBank/DDBJ whole genome shotgun (WGS) entry which is preliminary data.</text>
</comment>
<evidence type="ECO:0000313" key="3">
    <source>
        <dbReference type="EMBL" id="PJZ27484.1"/>
    </source>
</evidence>
<dbReference type="PANTHER" id="PTHR45947:SF3">
    <property type="entry name" value="SULFOQUINOVOSYL TRANSFERASE SQD2"/>
    <property type="match status" value="1"/>
</dbReference>
<dbReference type="InterPro" id="IPR050194">
    <property type="entry name" value="Glycosyltransferase_grp1"/>
</dbReference>
<dbReference type="EMBL" id="NPDN01000001">
    <property type="protein sequence ID" value="PJZ27484.1"/>
    <property type="molecule type" value="Genomic_DNA"/>
</dbReference>
<name>A0A2M9XIM2_9LEPT</name>
<evidence type="ECO:0000259" key="2">
    <source>
        <dbReference type="Pfam" id="PF13439"/>
    </source>
</evidence>
<dbReference type="Pfam" id="PF00534">
    <property type="entry name" value="Glycos_transf_1"/>
    <property type="match status" value="1"/>
</dbReference>
<dbReference type="PANTHER" id="PTHR45947">
    <property type="entry name" value="SULFOQUINOVOSYL TRANSFERASE SQD2"/>
    <property type="match status" value="1"/>
</dbReference>
<dbReference type="Gene3D" id="3.40.50.2000">
    <property type="entry name" value="Glycogen Phosphorylase B"/>
    <property type="match status" value="2"/>
</dbReference>
<accession>A0A2M9XIM2</accession>
<keyword evidence="3" id="KW-0808">Transferase</keyword>
<dbReference type="Pfam" id="PF13439">
    <property type="entry name" value="Glyco_transf_4"/>
    <property type="match status" value="1"/>
</dbReference>
<dbReference type="GO" id="GO:0016757">
    <property type="term" value="F:glycosyltransferase activity"/>
    <property type="evidence" value="ECO:0007669"/>
    <property type="project" value="InterPro"/>
</dbReference>